<dbReference type="AlphaFoldDB" id="A0A8B8AR20"/>
<evidence type="ECO:0000256" key="1">
    <source>
        <dbReference type="SAM" id="MobiDB-lite"/>
    </source>
</evidence>
<evidence type="ECO:0000313" key="3">
    <source>
        <dbReference type="RefSeq" id="XP_022293505.1"/>
    </source>
</evidence>
<dbReference type="GeneID" id="111104066"/>
<dbReference type="OrthoDB" id="6132192at2759"/>
<evidence type="ECO:0000313" key="2">
    <source>
        <dbReference type="Proteomes" id="UP000694844"/>
    </source>
</evidence>
<dbReference type="Gene3D" id="3.40.50.300">
    <property type="entry name" value="P-loop containing nucleotide triphosphate hydrolases"/>
    <property type="match status" value="1"/>
</dbReference>
<dbReference type="Proteomes" id="UP000694844">
    <property type="component" value="Chromosome 7"/>
</dbReference>
<feature type="compositionally biased region" description="Polar residues" evidence="1">
    <location>
        <begin position="554"/>
        <end position="575"/>
    </location>
</feature>
<proteinExistence type="predicted"/>
<feature type="compositionally biased region" description="Polar residues" evidence="1">
    <location>
        <begin position="434"/>
        <end position="446"/>
    </location>
</feature>
<keyword evidence="2" id="KW-1185">Reference proteome</keyword>
<dbReference type="RefSeq" id="XP_022293506.1">
    <property type="nucleotide sequence ID" value="XM_022437798.1"/>
</dbReference>
<dbReference type="InterPro" id="IPR027417">
    <property type="entry name" value="P-loop_NTPase"/>
</dbReference>
<organism evidence="2 4">
    <name type="scientific">Crassostrea virginica</name>
    <name type="common">Eastern oyster</name>
    <dbReference type="NCBI Taxonomy" id="6565"/>
    <lineage>
        <taxon>Eukaryota</taxon>
        <taxon>Metazoa</taxon>
        <taxon>Spiralia</taxon>
        <taxon>Lophotrochozoa</taxon>
        <taxon>Mollusca</taxon>
        <taxon>Bivalvia</taxon>
        <taxon>Autobranchia</taxon>
        <taxon>Pteriomorphia</taxon>
        <taxon>Ostreida</taxon>
        <taxon>Ostreoidea</taxon>
        <taxon>Ostreidae</taxon>
        <taxon>Crassostrea</taxon>
    </lineage>
</organism>
<reference evidence="3 4" key="1">
    <citation type="submission" date="2025-04" db="UniProtKB">
        <authorList>
            <consortium name="RefSeq"/>
        </authorList>
    </citation>
    <scope>IDENTIFICATION</scope>
    <source>
        <tissue evidence="3 4">Whole sample</tissue>
    </source>
</reference>
<evidence type="ECO:0000313" key="4">
    <source>
        <dbReference type="RefSeq" id="XP_022293506.1"/>
    </source>
</evidence>
<sequence length="614" mass="68788">MEDIFVGRSASFEALKDRWKQLQPPIRIFGIYGPKSVGKTRYVKEFLTSLQTDSGSTQLVVTLDFRFIKSFKEYMETLAHSLELSCQTIREVTQALRNRKDGVILHHDHQELARVVSKEGERLSEASIQESLWDVIYQNLLQNLLQNHHNNNVRLIISSTDFFKFAQFRSLVWDQTLEGLTKEESLELLGQVWAPAGQGEESRRHIVGLCDGVPPAIINVGLILQEGILTVDEVVFLMIEHILKVLSDEALPYAEKIDSQLLHRWNDLSENQMDNLMKSLEIIKHTSQCTIASFAKLLEYKTVAEYKLDCLLPLLRRHLLKYDTKEESVSPCPLIQHILEAVPYVKKENLRKELQAQIKAILEPHTETPHTAGNMCLISDQEEALSKCRHTNGDFHKNKLQQKGTSLPAQARKEPVESNDLGEDNAQDVEQKENTSGPRNRQNSFIRPNLDSRSSEKETVYGDKNISCNSLSSNDNNISISNEQSQHLPNPVHTQDNGASTSSSYDEFKKIENHKGPEITLSGNLSEGKAVSNGVDEVTANTTTYDENTADSEACSNVSTAAASSDSNPSTSGPQESDPRERGESPGVDDSPSSLSSASLSVIFRVVDLYLSWK</sequence>
<accession>A0A8B8AR20</accession>
<feature type="compositionally biased region" description="Basic and acidic residues" evidence="1">
    <location>
        <begin position="506"/>
        <end position="517"/>
    </location>
</feature>
<feature type="compositionally biased region" description="Low complexity" evidence="1">
    <location>
        <begin position="465"/>
        <end position="482"/>
    </location>
</feature>
<feature type="compositionally biased region" description="Low complexity" evidence="1">
    <location>
        <begin position="585"/>
        <end position="596"/>
    </location>
</feature>
<dbReference type="RefSeq" id="XP_022293505.1">
    <property type="nucleotide sequence ID" value="XM_022437797.1"/>
</dbReference>
<dbReference type="KEGG" id="cvn:111104066"/>
<name>A0A8B8AR20_CRAVI</name>
<protein>
    <submittedName>
        <fullName evidence="3 4">Uncharacterized protein LOC111104066</fullName>
    </submittedName>
</protein>
<feature type="region of interest" description="Disordered" evidence="1">
    <location>
        <begin position="393"/>
        <end position="596"/>
    </location>
</feature>
<feature type="compositionally biased region" description="Polar residues" evidence="1">
    <location>
        <begin position="483"/>
        <end position="505"/>
    </location>
</feature>
<gene>
    <name evidence="3 4" type="primary">LOC111104066</name>
</gene>
<dbReference type="SUPFAM" id="SSF52540">
    <property type="entry name" value="P-loop containing nucleoside triphosphate hydrolases"/>
    <property type="match status" value="1"/>
</dbReference>